<gene>
    <name evidence="1" type="ORF">S01H1_85769</name>
</gene>
<protein>
    <submittedName>
        <fullName evidence="1">Uncharacterized protein</fullName>
    </submittedName>
</protein>
<evidence type="ECO:0000313" key="1">
    <source>
        <dbReference type="EMBL" id="GAG42590.1"/>
    </source>
</evidence>
<sequence length="45" mass="5119">GTGAKTEPATVTRRGLFPWNSMHARRSNSHPIFSDVFWYDSPLKV</sequence>
<dbReference type="AlphaFoldDB" id="X0XHJ5"/>
<reference evidence="1" key="1">
    <citation type="journal article" date="2014" name="Front. Microbiol.">
        <title>High frequency of phylogenetically diverse reductive dehalogenase-homologous genes in deep subseafloor sedimentary metagenomes.</title>
        <authorList>
            <person name="Kawai M."/>
            <person name="Futagami T."/>
            <person name="Toyoda A."/>
            <person name="Takaki Y."/>
            <person name="Nishi S."/>
            <person name="Hori S."/>
            <person name="Arai W."/>
            <person name="Tsubouchi T."/>
            <person name="Morono Y."/>
            <person name="Uchiyama I."/>
            <person name="Ito T."/>
            <person name="Fujiyama A."/>
            <person name="Inagaki F."/>
            <person name="Takami H."/>
        </authorList>
    </citation>
    <scope>NUCLEOTIDE SEQUENCE</scope>
    <source>
        <strain evidence="1">Expedition CK06-06</strain>
    </source>
</reference>
<proteinExistence type="predicted"/>
<feature type="non-terminal residue" evidence="1">
    <location>
        <position position="1"/>
    </location>
</feature>
<dbReference type="EMBL" id="BARS01059053">
    <property type="protein sequence ID" value="GAG42590.1"/>
    <property type="molecule type" value="Genomic_DNA"/>
</dbReference>
<name>X0XHJ5_9ZZZZ</name>
<organism evidence="1">
    <name type="scientific">marine sediment metagenome</name>
    <dbReference type="NCBI Taxonomy" id="412755"/>
    <lineage>
        <taxon>unclassified sequences</taxon>
        <taxon>metagenomes</taxon>
        <taxon>ecological metagenomes</taxon>
    </lineage>
</organism>
<comment type="caution">
    <text evidence="1">The sequence shown here is derived from an EMBL/GenBank/DDBJ whole genome shotgun (WGS) entry which is preliminary data.</text>
</comment>
<accession>X0XHJ5</accession>